<proteinExistence type="inferred from homology"/>
<dbReference type="GO" id="GO:0003677">
    <property type="term" value="F:DNA binding"/>
    <property type="evidence" value="ECO:0007669"/>
    <property type="project" value="UniProtKB-KW"/>
</dbReference>
<dbReference type="Pfam" id="PF13693">
    <property type="entry name" value="HTH_35"/>
    <property type="match status" value="1"/>
</dbReference>
<dbReference type="InterPro" id="IPR001387">
    <property type="entry name" value="Cro/C1-type_HTH"/>
</dbReference>
<name>A0A7T6ARA5_9BACT</name>
<feature type="domain" description="HTH cro/C1-type" evidence="5">
    <location>
        <begin position="8"/>
        <end position="61"/>
    </location>
</feature>
<evidence type="ECO:0000259" key="5">
    <source>
        <dbReference type="PROSITE" id="PS50943"/>
    </source>
</evidence>
<dbReference type="AlphaFoldDB" id="A0A7T6ARA5"/>
<dbReference type="Gene3D" id="1.10.260.40">
    <property type="entry name" value="lambda repressor-like DNA-binding domains"/>
    <property type="match status" value="1"/>
</dbReference>
<keyword evidence="3" id="KW-0238">DNA-binding</keyword>
<dbReference type="KEGG" id="dog:HP555_10880"/>
<reference evidence="6 7" key="1">
    <citation type="submission" date="2020-05" db="EMBL/GenBank/DDBJ databases">
        <title>Complete genome of Desulfobulbus oligotrophicus.</title>
        <authorList>
            <person name="Podar M."/>
        </authorList>
    </citation>
    <scope>NUCLEOTIDE SEQUENCE [LARGE SCALE GENOMIC DNA]</scope>
    <source>
        <strain evidence="6 7">Prop6</strain>
    </source>
</reference>
<dbReference type="PROSITE" id="PS50943">
    <property type="entry name" value="HTH_CROC1"/>
    <property type="match status" value="1"/>
</dbReference>
<comment type="similarity">
    <text evidence="1">Belongs to the ner transcriptional regulatory family.</text>
</comment>
<evidence type="ECO:0000256" key="2">
    <source>
        <dbReference type="ARBA" id="ARBA00023015"/>
    </source>
</evidence>
<gene>
    <name evidence="6" type="ORF">HP555_10880</name>
</gene>
<dbReference type="CDD" id="cd00093">
    <property type="entry name" value="HTH_XRE"/>
    <property type="match status" value="1"/>
</dbReference>
<dbReference type="InterPro" id="IPR010982">
    <property type="entry name" value="Lambda_DNA-bd_dom_sf"/>
</dbReference>
<evidence type="ECO:0000313" key="6">
    <source>
        <dbReference type="EMBL" id="QQG66333.1"/>
    </source>
</evidence>
<protein>
    <submittedName>
        <fullName evidence="6">Helix-turn-helix domain-containing protein</fullName>
    </submittedName>
</protein>
<evidence type="ECO:0000313" key="7">
    <source>
        <dbReference type="Proteomes" id="UP000596092"/>
    </source>
</evidence>
<organism evidence="6 7">
    <name type="scientific">Desulfobulbus oligotrophicus</name>
    <dbReference type="NCBI Taxonomy" id="1909699"/>
    <lineage>
        <taxon>Bacteria</taxon>
        <taxon>Pseudomonadati</taxon>
        <taxon>Thermodesulfobacteriota</taxon>
        <taxon>Desulfobulbia</taxon>
        <taxon>Desulfobulbales</taxon>
        <taxon>Desulfobulbaceae</taxon>
        <taxon>Desulfobulbus</taxon>
    </lineage>
</organism>
<dbReference type="SMART" id="SM00530">
    <property type="entry name" value="HTH_XRE"/>
    <property type="match status" value="1"/>
</dbReference>
<dbReference type="SUPFAM" id="SSF47413">
    <property type="entry name" value="lambda repressor-like DNA-binding domains"/>
    <property type="match status" value="1"/>
</dbReference>
<accession>A0A7T6ARA5</accession>
<evidence type="ECO:0000256" key="1">
    <source>
        <dbReference type="ARBA" id="ARBA00006157"/>
    </source>
</evidence>
<dbReference type="RefSeq" id="WP_199262397.1">
    <property type="nucleotide sequence ID" value="NZ_CP054140.1"/>
</dbReference>
<keyword evidence="2" id="KW-0805">Transcription regulation</keyword>
<dbReference type="EMBL" id="CP054140">
    <property type="protein sequence ID" value="QQG66333.1"/>
    <property type="molecule type" value="Genomic_DNA"/>
</dbReference>
<keyword evidence="7" id="KW-1185">Reference proteome</keyword>
<evidence type="ECO:0000256" key="3">
    <source>
        <dbReference type="ARBA" id="ARBA00023125"/>
    </source>
</evidence>
<dbReference type="InterPro" id="IPR038722">
    <property type="entry name" value="Ner_HTH_dom"/>
</dbReference>
<dbReference type="Proteomes" id="UP000596092">
    <property type="component" value="Chromosome"/>
</dbReference>
<keyword evidence="4" id="KW-0804">Transcription</keyword>
<sequence length="69" mass="7416">MPKMEDDIKTGLASKNITQASIAKMLGVKPSSVHNVITGKRATPRIRQAVAMALGKPVEEVFPVTKEKA</sequence>
<evidence type="ECO:0000256" key="4">
    <source>
        <dbReference type="ARBA" id="ARBA00023163"/>
    </source>
</evidence>